<feature type="compositionally biased region" description="Low complexity" evidence="1">
    <location>
        <begin position="410"/>
        <end position="425"/>
    </location>
</feature>
<dbReference type="OrthoDB" id="10486929at2759"/>
<feature type="compositionally biased region" description="Basic and acidic residues" evidence="1">
    <location>
        <begin position="483"/>
        <end position="493"/>
    </location>
</feature>
<reference evidence="2 3" key="1">
    <citation type="submission" date="2015-07" db="EMBL/GenBank/DDBJ databases">
        <title>Comparative genomics of the Sigatoka disease complex on banana suggests a link between parallel evolutionary changes in Pseudocercospora fijiensis and Pseudocercospora eumusae and increased virulence on the banana host.</title>
        <authorList>
            <person name="Chang T.-C."/>
            <person name="Salvucci A."/>
            <person name="Crous P.W."/>
            <person name="Stergiopoulos I."/>
        </authorList>
    </citation>
    <scope>NUCLEOTIDE SEQUENCE [LARGE SCALE GENOMIC DNA]</scope>
    <source>
        <strain evidence="2 3">CBS 116634</strain>
    </source>
</reference>
<comment type="caution">
    <text evidence="2">The sequence shown here is derived from an EMBL/GenBank/DDBJ whole genome shotgun (WGS) entry which is preliminary data.</text>
</comment>
<dbReference type="AlphaFoldDB" id="A0A139I2D7"/>
<dbReference type="EMBL" id="LFZO01000395">
    <property type="protein sequence ID" value="KXT08854.1"/>
    <property type="molecule type" value="Genomic_DNA"/>
</dbReference>
<name>A0A139I2D7_9PEZI</name>
<accession>A0A139I2D7</accession>
<organism evidence="2 3">
    <name type="scientific">Pseudocercospora musae</name>
    <dbReference type="NCBI Taxonomy" id="113226"/>
    <lineage>
        <taxon>Eukaryota</taxon>
        <taxon>Fungi</taxon>
        <taxon>Dikarya</taxon>
        <taxon>Ascomycota</taxon>
        <taxon>Pezizomycotina</taxon>
        <taxon>Dothideomycetes</taxon>
        <taxon>Dothideomycetidae</taxon>
        <taxon>Mycosphaerellales</taxon>
        <taxon>Mycosphaerellaceae</taxon>
        <taxon>Pseudocercospora</taxon>
    </lineage>
</organism>
<feature type="compositionally biased region" description="Polar residues" evidence="1">
    <location>
        <begin position="16"/>
        <end position="32"/>
    </location>
</feature>
<feature type="compositionally biased region" description="Basic and acidic residues" evidence="1">
    <location>
        <begin position="368"/>
        <end position="378"/>
    </location>
</feature>
<sequence length="910" mass="100504">MRYTPETGGEAAENTKPGSRNSGTTGKSNQVRIHNLPPASWILEGRVKHCLDCGEWFLRKSNCRGSGDPHPKHATMEEKSRWITKSLSKRDLANTFALESKYGYPSSRAKGKNEKFRDDKYRQWQKDQDERCGYLPERWHALRPKEGPEGPETGNSRSTNGHVIAGQSGSSTGEQICSVTEMCEGISGKASHTGHEGIESMVQSGVAHNSVIMAAQSGDMPRSANKSSAYATQPDAKIEDQMPASEIGEIEGARSWRFQDLQCEMRPGLLSDELMAQKALGSLYSGSRYFTANDVHHYQGMVLRGKPPPRLHNHMAVLLGIELIPYNGRGQAPRSSDADLREGWDGWKRRRSMRPQERSTREGISLSKEVRRQQDKNSRSTLGQSIAQERELGSKPEYSIDSTELLSGFSSTTSPSTPSAPCSTSQFQRDSTEMSWTFQPPMQPDLTSFTGHWIPPATDPLAYPLLSQQQPFPHNAWKVDSGQQKHDSTDISTRETTSLGRRSSKDPQSARQMRHSRNIVRAASQQELSRMSRVSLRSRGHYRVREMELGRLGRPYRRDSTAQLGSQVPAYAASPQSHRQSFSASTTAILTDSGAVSNAARPGDSQQERFQRPNTFPDIPGAQTQWQASRSARIPHTPMQSTMRPVELNEFENEYGREPWRSLPTAHDNESFEIGLRTPGTYREDLALTESMMSSTSSSFSLNRPVPPFAEGQINHRIPMLGQNSAYGHPTRQPQELPAMPPAPQPRPTMLASNGRGPYQQSFGPQQMVDIEQAFASSSNVNSERSAYDQPIPEGGYQINALTSSNQTPGPASMDFGVDVDERDHGLADTSGNPRCTSDGYSFWVPQASQAYSFAPTSNMPILAPQASQYSATSSANGQHTMPGQAANMSGTSNVPVHPVCFPRGSNRRA</sequence>
<feature type="compositionally biased region" description="Polar residues" evidence="1">
    <location>
        <begin position="426"/>
        <end position="450"/>
    </location>
</feature>
<feature type="region of interest" description="Disordered" evidence="1">
    <location>
        <begin position="140"/>
        <end position="161"/>
    </location>
</feature>
<feature type="compositionally biased region" description="Polar residues" evidence="1">
    <location>
        <begin position="400"/>
        <end position="409"/>
    </location>
</feature>
<feature type="region of interest" description="Disordered" evidence="1">
    <location>
        <begin position="721"/>
        <end position="752"/>
    </location>
</feature>
<feature type="region of interest" description="Disordered" evidence="1">
    <location>
        <begin position="347"/>
        <end position="453"/>
    </location>
</feature>
<gene>
    <name evidence="2" type="ORF">AC579_1475</name>
</gene>
<feature type="region of interest" description="Disordered" evidence="1">
    <location>
        <begin position="873"/>
        <end position="892"/>
    </location>
</feature>
<protein>
    <submittedName>
        <fullName evidence="2">Uncharacterized protein</fullName>
    </submittedName>
</protein>
<feature type="compositionally biased region" description="Polar residues" evidence="1">
    <location>
        <begin position="494"/>
        <end position="511"/>
    </location>
</feature>
<keyword evidence="3" id="KW-1185">Reference proteome</keyword>
<dbReference type="Proteomes" id="UP000073492">
    <property type="component" value="Unassembled WGS sequence"/>
</dbReference>
<proteinExistence type="predicted"/>
<evidence type="ECO:0000313" key="3">
    <source>
        <dbReference type="Proteomes" id="UP000073492"/>
    </source>
</evidence>
<feature type="region of interest" description="Disordered" evidence="1">
    <location>
        <begin position="473"/>
        <end position="516"/>
    </location>
</feature>
<feature type="region of interest" description="Disordered" evidence="1">
    <location>
        <begin position="1"/>
        <end position="32"/>
    </location>
</feature>
<evidence type="ECO:0000313" key="2">
    <source>
        <dbReference type="EMBL" id="KXT08854.1"/>
    </source>
</evidence>
<evidence type="ECO:0000256" key="1">
    <source>
        <dbReference type="SAM" id="MobiDB-lite"/>
    </source>
</evidence>